<dbReference type="InterPro" id="IPR000064">
    <property type="entry name" value="NLP_P60_dom"/>
</dbReference>
<dbReference type="PANTHER" id="PTHR47359:SF3">
    <property type="entry name" value="NLP_P60 DOMAIN-CONTAINING PROTEIN-RELATED"/>
    <property type="match status" value="1"/>
</dbReference>
<dbReference type="Gene3D" id="3.90.1720.10">
    <property type="entry name" value="endopeptidase domain like (from Nostoc punctiforme)"/>
    <property type="match status" value="1"/>
</dbReference>
<evidence type="ECO:0000256" key="4">
    <source>
        <dbReference type="ARBA" id="ARBA00022807"/>
    </source>
</evidence>
<keyword evidence="3" id="KW-0378">Hydrolase</keyword>
<keyword evidence="4" id="KW-0788">Thiol protease</keyword>
<dbReference type="SUPFAM" id="SSF54001">
    <property type="entry name" value="Cysteine proteinases"/>
    <property type="match status" value="1"/>
</dbReference>
<evidence type="ECO:0000259" key="5">
    <source>
        <dbReference type="PROSITE" id="PS51935"/>
    </source>
</evidence>
<dbReference type="InterPro" id="IPR038765">
    <property type="entry name" value="Papain-like_cys_pep_sf"/>
</dbReference>
<dbReference type="SUPFAM" id="SSF53955">
    <property type="entry name" value="Lysozyme-like"/>
    <property type="match status" value="1"/>
</dbReference>
<accession>A0A0M8PD09</accession>
<evidence type="ECO:0000256" key="1">
    <source>
        <dbReference type="ARBA" id="ARBA00007074"/>
    </source>
</evidence>
<dbReference type="RefSeq" id="WP_054374617.1">
    <property type="nucleotide sequence ID" value="NZ_AZYO01000082.1"/>
</dbReference>
<dbReference type="GO" id="GO:0006508">
    <property type="term" value="P:proteolysis"/>
    <property type="evidence" value="ECO:0007669"/>
    <property type="project" value="UniProtKB-KW"/>
</dbReference>
<proteinExistence type="inferred from homology"/>
<protein>
    <submittedName>
        <fullName evidence="6">Lytic transglycosylase</fullName>
    </submittedName>
</protein>
<sequence length="465" mass="47325">MSVDPSAVIVAVATAASALVQGADIPEHLQEQVTQVIESFQASAEAAAAATDQQVNDLVAALPEPMRPAAEQAVADTTSAAKDALMPHLPPEAAAVLEAPAENPVQAVLEQAPSVLAPAAPAGRPSVFGAPAPGAVTGSGAWGSAPGGVGTGGAAVTLPSIPAILPGTNLAPIGAIAVFAPWLRKAGKLCEGVGAPVLAALYSAENGFRYGPGAPVSPVGAKGPGQFMPGTWDAYGKDADGDGRADVLGIADPVMASGNLLCDNYRQIEQWKAQGVVRGDTLDLTLAAYNAGLGAVRRSGGMPSGLPDYENQTKPYVAKIRATEMVFARLLSPFFGLGLPGMTETGNRVVDLAFRYLGLPYVWGGGNINGPSGGGFDCSGLTSYAVYAATGMTLPRTSQTQWRVGTEIPIELARPGDLVFGNWQSDGPGHVGIYIGGGQMVHAPTFGDVVRVGAVFPGMKARRLL</sequence>
<reference evidence="7" key="2">
    <citation type="submission" date="2015-01" db="EMBL/GenBank/DDBJ databases">
        <title>Draft genome sequence of potential hydrocarbon metabolising strain of Rhodococcus rhodochrous.</title>
        <authorList>
            <person name="Aggarwal R.K."/>
            <person name="Dawar C."/>
        </authorList>
    </citation>
    <scope>NUCLEOTIDE SEQUENCE [LARGE SCALE GENOMIC DNA]</scope>
    <source>
        <strain evidence="7">KG-21</strain>
    </source>
</reference>
<evidence type="ECO:0000256" key="3">
    <source>
        <dbReference type="ARBA" id="ARBA00022801"/>
    </source>
</evidence>
<evidence type="ECO:0000313" key="7">
    <source>
        <dbReference type="Proteomes" id="UP000037712"/>
    </source>
</evidence>
<dbReference type="InterPro" id="IPR031304">
    <property type="entry name" value="SLT_2"/>
</dbReference>
<gene>
    <name evidence="6" type="ORF">Z051_22250</name>
</gene>
<evidence type="ECO:0000256" key="2">
    <source>
        <dbReference type="ARBA" id="ARBA00022670"/>
    </source>
</evidence>
<dbReference type="Proteomes" id="UP000037712">
    <property type="component" value="Unassembled WGS sequence"/>
</dbReference>
<organism evidence="6 7">
    <name type="scientific">Rhodococcus rhodochrous KG-21</name>
    <dbReference type="NCBI Taxonomy" id="1441923"/>
    <lineage>
        <taxon>Bacteria</taxon>
        <taxon>Bacillati</taxon>
        <taxon>Actinomycetota</taxon>
        <taxon>Actinomycetes</taxon>
        <taxon>Mycobacteriales</taxon>
        <taxon>Nocardiaceae</taxon>
        <taxon>Rhodococcus</taxon>
    </lineage>
</organism>
<dbReference type="Pfam" id="PF13406">
    <property type="entry name" value="SLT_2"/>
    <property type="match status" value="1"/>
</dbReference>
<dbReference type="PANTHER" id="PTHR47359">
    <property type="entry name" value="PEPTIDOGLYCAN DL-ENDOPEPTIDASE CWLO"/>
    <property type="match status" value="1"/>
</dbReference>
<dbReference type="InterPro" id="IPR023346">
    <property type="entry name" value="Lysozyme-like_dom_sf"/>
</dbReference>
<dbReference type="Pfam" id="PF00877">
    <property type="entry name" value="NLPC_P60"/>
    <property type="match status" value="1"/>
</dbReference>
<name>A0A0M8PD09_RHORH</name>
<reference evidence="6 7" key="1">
    <citation type="journal article" date="2015" name="Genome Announc.">
        <title>Draft Genome Sequence of Rhodococcus rhodochrous Strain KG-21, a Soil Isolate from Oil Fields of Krishna-Godavari Basin, India.</title>
        <authorList>
            <person name="Dawar C."/>
            <person name="Aggarwal R.K."/>
        </authorList>
    </citation>
    <scope>NUCLEOTIDE SEQUENCE [LARGE SCALE GENOMIC DNA]</scope>
    <source>
        <strain evidence="6 7">KG-21</strain>
    </source>
</reference>
<dbReference type="Gene3D" id="1.10.530.10">
    <property type="match status" value="1"/>
</dbReference>
<keyword evidence="2" id="KW-0645">Protease</keyword>
<feature type="domain" description="NlpC/P60" evidence="5">
    <location>
        <begin position="343"/>
        <end position="465"/>
    </location>
</feature>
<dbReference type="AlphaFoldDB" id="A0A0M8PD09"/>
<dbReference type="InterPro" id="IPR051794">
    <property type="entry name" value="PG_Endopeptidase_C40"/>
</dbReference>
<dbReference type="PROSITE" id="PS51935">
    <property type="entry name" value="NLPC_P60"/>
    <property type="match status" value="1"/>
</dbReference>
<dbReference type="CDD" id="cd13399">
    <property type="entry name" value="Slt35-like"/>
    <property type="match status" value="1"/>
</dbReference>
<dbReference type="PATRIC" id="fig|1441923.3.peg.4834"/>
<evidence type="ECO:0000313" key="6">
    <source>
        <dbReference type="EMBL" id="KOS54054.1"/>
    </source>
</evidence>
<comment type="caution">
    <text evidence="6">The sequence shown here is derived from an EMBL/GenBank/DDBJ whole genome shotgun (WGS) entry which is preliminary data.</text>
</comment>
<dbReference type="GO" id="GO:0008234">
    <property type="term" value="F:cysteine-type peptidase activity"/>
    <property type="evidence" value="ECO:0007669"/>
    <property type="project" value="UniProtKB-KW"/>
</dbReference>
<dbReference type="EMBL" id="AZYO01000082">
    <property type="protein sequence ID" value="KOS54054.1"/>
    <property type="molecule type" value="Genomic_DNA"/>
</dbReference>
<comment type="similarity">
    <text evidence="1">Belongs to the peptidase C40 family.</text>
</comment>